<proteinExistence type="predicted"/>
<gene>
    <name evidence="1" type="ORF">KKP3000_002051</name>
</gene>
<accession>A0ABV5ALB4</accession>
<keyword evidence="2" id="KW-1185">Reference proteome</keyword>
<name>A0ABV5ALB4_9BACL</name>
<comment type="caution">
    <text evidence="1">The sequence shown here is derived from an EMBL/GenBank/DDBJ whole genome shotgun (WGS) entry which is preliminary data.</text>
</comment>
<dbReference type="Proteomes" id="UP001579974">
    <property type="component" value="Unassembled WGS sequence"/>
</dbReference>
<dbReference type="RefSeq" id="WP_275473298.1">
    <property type="nucleotide sequence ID" value="NZ_CP162940.1"/>
</dbReference>
<evidence type="ECO:0000313" key="2">
    <source>
        <dbReference type="Proteomes" id="UP001579974"/>
    </source>
</evidence>
<evidence type="ECO:0000313" key="1">
    <source>
        <dbReference type="EMBL" id="MFB5192835.1"/>
    </source>
</evidence>
<sequence length="134" mass="14756">MKKFLVGLLTFVVIVGLGGYEAKHLLTKKVAAKMAQDPGVQTTIETTLKNPALKSQIQQYISKYGTGGLHFSSQQEALTYAMNHMSPTEAVKLYKLYQNRDSLTSAQEQQAEGEVADDFTPQQLAAMAQVFVNQ</sequence>
<reference evidence="1 2" key="1">
    <citation type="journal article" date="2024" name="Int. J. Mol. Sci.">
        <title>Exploration of Alicyclobacillus spp. Genome in Search of Antibiotic Resistance.</title>
        <authorList>
            <person name="Bucka-Kolendo J."/>
            <person name="Kiousi D.E."/>
            <person name="Dekowska A."/>
            <person name="Mikolajczuk-Szczyrba A."/>
            <person name="Karadedos D.M."/>
            <person name="Michael P."/>
            <person name="Galanis A."/>
            <person name="Sokolowska B."/>
        </authorList>
    </citation>
    <scope>NUCLEOTIDE SEQUENCE [LARGE SCALE GENOMIC DNA]</scope>
    <source>
        <strain evidence="1 2">KKP 3000</strain>
    </source>
</reference>
<protein>
    <submittedName>
        <fullName evidence="1">Uncharacterized protein</fullName>
    </submittedName>
</protein>
<dbReference type="EMBL" id="JBDXSU010000029">
    <property type="protein sequence ID" value="MFB5192835.1"/>
    <property type="molecule type" value="Genomic_DNA"/>
</dbReference>
<organism evidence="1 2">
    <name type="scientific">Alicyclobacillus fastidiosus</name>
    <dbReference type="NCBI Taxonomy" id="392011"/>
    <lineage>
        <taxon>Bacteria</taxon>
        <taxon>Bacillati</taxon>
        <taxon>Bacillota</taxon>
        <taxon>Bacilli</taxon>
        <taxon>Bacillales</taxon>
        <taxon>Alicyclobacillaceae</taxon>
        <taxon>Alicyclobacillus</taxon>
    </lineage>
</organism>